<gene>
    <name evidence="4" type="ORF">RM844_12750</name>
</gene>
<proteinExistence type="predicted"/>
<accession>A0ABU2JSF9</accession>
<evidence type="ECO:0000256" key="2">
    <source>
        <dbReference type="ARBA" id="ARBA00022679"/>
    </source>
</evidence>
<dbReference type="RefSeq" id="WP_311667204.1">
    <property type="nucleotide sequence ID" value="NZ_JAVREO010000006.1"/>
</dbReference>
<protein>
    <recommendedName>
        <fullName evidence="1">D-inositol 3-phosphate glycosyltransferase</fullName>
    </recommendedName>
</protein>
<reference evidence="5" key="1">
    <citation type="submission" date="2023-07" db="EMBL/GenBank/DDBJ databases">
        <title>30 novel species of actinomycetes from the DSMZ collection.</title>
        <authorList>
            <person name="Nouioui I."/>
        </authorList>
    </citation>
    <scope>NUCLEOTIDE SEQUENCE [LARGE SCALE GENOMIC DNA]</scope>
    <source>
        <strain evidence="5">DSM 44915</strain>
    </source>
</reference>
<dbReference type="SUPFAM" id="SSF53756">
    <property type="entry name" value="UDP-Glycosyltransferase/glycogen phosphorylase"/>
    <property type="match status" value="1"/>
</dbReference>
<dbReference type="GO" id="GO:0016757">
    <property type="term" value="F:glycosyltransferase activity"/>
    <property type="evidence" value="ECO:0007669"/>
    <property type="project" value="UniProtKB-KW"/>
</dbReference>
<dbReference type="EMBL" id="JAVREO010000006">
    <property type="protein sequence ID" value="MDT0267158.1"/>
    <property type="molecule type" value="Genomic_DNA"/>
</dbReference>
<dbReference type="Gene3D" id="3.40.50.2000">
    <property type="entry name" value="Glycogen Phosphorylase B"/>
    <property type="match status" value="2"/>
</dbReference>
<keyword evidence="2 4" id="KW-0808">Transferase</keyword>
<dbReference type="PANTHER" id="PTHR12526">
    <property type="entry name" value="GLYCOSYLTRANSFERASE"/>
    <property type="match status" value="1"/>
</dbReference>
<name>A0ABU2JSF9_9ACTN</name>
<dbReference type="Proteomes" id="UP001183410">
    <property type="component" value="Unassembled WGS sequence"/>
</dbReference>
<keyword evidence="5" id="KW-1185">Reference proteome</keyword>
<evidence type="ECO:0000256" key="1">
    <source>
        <dbReference type="ARBA" id="ARBA00021292"/>
    </source>
</evidence>
<keyword evidence="4" id="KW-0328">Glycosyltransferase</keyword>
<evidence type="ECO:0000259" key="3">
    <source>
        <dbReference type="Pfam" id="PF00534"/>
    </source>
</evidence>
<sequence length="688" mass="73176">MKIVFLLNNAYGIGGTIRSVASLSGALAERHQVRIASLYRSRTSPSLRFDPRVAITPLIDLRPGAADAAGQGPEPADPSRVFAAHPMNHGQVAPSALSDERLADFLAGVDADVVVATRPVLNLYLARLGRRHYLRVAQEHVGYEARGRRARAVQLAAARELDALVCVSAADAERYAAALGPEGPVVTHVPNCSPAPDVPPARGDSRLIVAAGRLAPVKRYDRLIDAFALLAPEFPDWRLRIYGRGAERDRLRQRIGDLGLHNRARLLGAAAPIETEWVKGSVAVVSSDAESFGLTIVEAMRCGLPVVATDCPHGPREIISQGENGLLSPLAGGSEALAGALRPLLADVALRRRLAARGRATAAAYDPPVIAERYEKLFREWAPDASQAGPVRPVGGRAGRLGGLLRVWRPAAALGGRPHGYGESWADGALRISLDGGSLPRGAARLVLRRRHDPRGRDVTLPLPAGRGRRRVELLLSPAELELAEGRWDFFVRPGAGGRLLRVAADQVRQAALLGAAPRVDERGVGAWIPYRTKEGNLTLRTWLRPAHAEVGEVRLARTAFEVSALPAGPGVGPNTAWTAHAEGVGEQPGAEFAVGCRPDGADGRVLLTIPHAAATAARPGARGDWRLTLRAPDGTRAVLARIGGDGVDRRTTDVFPPVDLPGAPAARLRLRFTGAHDLALTSTDQPD</sequence>
<evidence type="ECO:0000313" key="5">
    <source>
        <dbReference type="Proteomes" id="UP001183410"/>
    </source>
</evidence>
<feature type="domain" description="Glycosyl transferase family 1" evidence="3">
    <location>
        <begin position="200"/>
        <end position="359"/>
    </location>
</feature>
<dbReference type="PANTHER" id="PTHR12526:SF627">
    <property type="entry name" value="D-RHAMNOSYLTRANSFERASE WBPZ"/>
    <property type="match status" value="1"/>
</dbReference>
<dbReference type="Pfam" id="PF00534">
    <property type="entry name" value="Glycos_transf_1"/>
    <property type="match status" value="1"/>
</dbReference>
<organism evidence="4 5">
    <name type="scientific">Streptomyces chisholmiae</name>
    <dbReference type="NCBI Taxonomy" id="3075540"/>
    <lineage>
        <taxon>Bacteria</taxon>
        <taxon>Bacillati</taxon>
        <taxon>Actinomycetota</taxon>
        <taxon>Actinomycetes</taxon>
        <taxon>Kitasatosporales</taxon>
        <taxon>Streptomycetaceae</taxon>
        <taxon>Streptomyces</taxon>
    </lineage>
</organism>
<dbReference type="InterPro" id="IPR001296">
    <property type="entry name" value="Glyco_trans_1"/>
</dbReference>
<comment type="caution">
    <text evidence="4">The sequence shown here is derived from an EMBL/GenBank/DDBJ whole genome shotgun (WGS) entry which is preliminary data.</text>
</comment>
<evidence type="ECO:0000313" key="4">
    <source>
        <dbReference type="EMBL" id="MDT0267158.1"/>
    </source>
</evidence>